<dbReference type="InterPro" id="IPR058240">
    <property type="entry name" value="rSAM_sf"/>
</dbReference>
<keyword evidence="2" id="KW-0479">Metal-binding</keyword>
<dbReference type="CDD" id="cd01335">
    <property type="entry name" value="Radical_SAM"/>
    <property type="match status" value="1"/>
</dbReference>
<dbReference type="Proteomes" id="UP000095780">
    <property type="component" value="Unassembled WGS sequence"/>
</dbReference>
<organism evidence="6 7">
    <name type="scientific">Lachnospira eligens</name>
    <dbReference type="NCBI Taxonomy" id="39485"/>
    <lineage>
        <taxon>Bacteria</taxon>
        <taxon>Bacillati</taxon>
        <taxon>Bacillota</taxon>
        <taxon>Clostridia</taxon>
        <taxon>Lachnospirales</taxon>
        <taxon>Lachnospiraceae</taxon>
        <taxon>Lachnospira</taxon>
    </lineage>
</organism>
<dbReference type="GO" id="GO:0051536">
    <property type="term" value="F:iron-sulfur cluster binding"/>
    <property type="evidence" value="ECO:0007669"/>
    <property type="project" value="UniProtKB-KW"/>
</dbReference>
<keyword evidence="3" id="KW-0408">Iron</keyword>
<evidence type="ECO:0000313" key="6">
    <source>
        <dbReference type="EMBL" id="CUQ79607.1"/>
    </source>
</evidence>
<keyword evidence="1" id="KW-0949">S-adenosyl-L-methionine</keyword>
<feature type="domain" description="Radical SAM core" evidence="5">
    <location>
        <begin position="11"/>
        <end position="105"/>
    </location>
</feature>
<evidence type="ECO:0000259" key="5">
    <source>
        <dbReference type="Pfam" id="PF04055"/>
    </source>
</evidence>
<dbReference type="InterPro" id="IPR007197">
    <property type="entry name" value="rSAM"/>
</dbReference>
<evidence type="ECO:0000313" key="7">
    <source>
        <dbReference type="Proteomes" id="UP000095780"/>
    </source>
</evidence>
<dbReference type="GO" id="GO:0046872">
    <property type="term" value="F:metal ion binding"/>
    <property type="evidence" value="ECO:0007669"/>
    <property type="project" value="UniProtKB-KW"/>
</dbReference>
<dbReference type="AlphaFoldDB" id="A0A174Z152"/>
<dbReference type="GO" id="GO:0003824">
    <property type="term" value="F:catalytic activity"/>
    <property type="evidence" value="ECO:0007669"/>
    <property type="project" value="InterPro"/>
</dbReference>
<protein>
    <submittedName>
        <fullName evidence="6">Radical SAM superfamily</fullName>
    </submittedName>
</protein>
<dbReference type="EMBL" id="CZBV01000001">
    <property type="protein sequence ID" value="CUQ79607.1"/>
    <property type="molecule type" value="Genomic_DNA"/>
</dbReference>
<evidence type="ECO:0000256" key="1">
    <source>
        <dbReference type="ARBA" id="ARBA00022691"/>
    </source>
</evidence>
<proteinExistence type="predicted"/>
<sequence>MNKMNKLILCYIPTNLCNLKCEYCLVSQVDGWHERKDIEFKYPIEHMIKAFSKERLGGECFINLTAQGETLLYKDIVALTKGLLEEGHSVEIITNATVTKRLDEILSFPEELLTNLFFKCSYHYEQIKDKKIEGIYWSNVKKIKESPCSFTIELMPYDKIASSIPDLCERCKKNAGAVCHATVGRDDATNGKNLLTKMSKDEYVNTWSVLKSDMFKLKMDLFGKKRKEFCYAGAWSLLVDLSSGEASQCYGRMNTQNIFKNLNKPIQFRPVGYSCMQPFCFNGHAHIAWGMIPEYNSPSYYNVRNRVCDDGTNWVKGGCEKLFKQKLYDNNRQYNRFEKFINTITNPFFLFVKLFHDIPGVKRKARKLYKLLTGKFKQNSSK</sequence>
<keyword evidence="4" id="KW-0411">Iron-sulfur</keyword>
<dbReference type="InterPro" id="IPR013785">
    <property type="entry name" value="Aldolase_TIM"/>
</dbReference>
<dbReference type="SUPFAM" id="SSF102114">
    <property type="entry name" value="Radical SAM enzymes"/>
    <property type="match status" value="1"/>
</dbReference>
<dbReference type="SFLD" id="SFLDS00029">
    <property type="entry name" value="Radical_SAM"/>
    <property type="match status" value="1"/>
</dbReference>
<reference evidence="6 7" key="1">
    <citation type="submission" date="2015-09" db="EMBL/GenBank/DDBJ databases">
        <authorList>
            <consortium name="Pathogen Informatics"/>
        </authorList>
    </citation>
    <scope>NUCLEOTIDE SEQUENCE [LARGE SCALE GENOMIC DNA]</scope>
    <source>
        <strain evidence="6 7">2789STDY5834878</strain>
    </source>
</reference>
<gene>
    <name evidence="6" type="ORF">ERS852492_00059</name>
</gene>
<dbReference type="RefSeq" id="WP_055285475.1">
    <property type="nucleotide sequence ID" value="NZ_CABIXW010000001.1"/>
</dbReference>
<evidence type="ECO:0000256" key="2">
    <source>
        <dbReference type="ARBA" id="ARBA00022723"/>
    </source>
</evidence>
<evidence type="ECO:0000256" key="4">
    <source>
        <dbReference type="ARBA" id="ARBA00023014"/>
    </source>
</evidence>
<dbReference type="Pfam" id="PF04055">
    <property type="entry name" value="Radical_SAM"/>
    <property type="match status" value="1"/>
</dbReference>
<evidence type="ECO:0000256" key="3">
    <source>
        <dbReference type="ARBA" id="ARBA00023004"/>
    </source>
</evidence>
<name>A0A174Z152_9FIRM</name>
<dbReference type="Gene3D" id="3.20.20.70">
    <property type="entry name" value="Aldolase class I"/>
    <property type="match status" value="1"/>
</dbReference>
<accession>A0A174Z152</accession>